<comment type="caution">
    <text evidence="1">The sequence shown here is derived from an EMBL/GenBank/DDBJ whole genome shotgun (WGS) entry which is preliminary data.</text>
</comment>
<protein>
    <recommendedName>
        <fullName evidence="3">HlyD family secretion protein</fullName>
    </recommendedName>
</protein>
<evidence type="ECO:0000313" key="1">
    <source>
        <dbReference type="EMBL" id="MBT0608384.1"/>
    </source>
</evidence>
<organism evidence="1 2">
    <name type="scientific">Aequorivita echinoideorum</name>
    <dbReference type="NCBI Taxonomy" id="1549647"/>
    <lineage>
        <taxon>Bacteria</taxon>
        <taxon>Pseudomonadati</taxon>
        <taxon>Bacteroidota</taxon>
        <taxon>Flavobacteriia</taxon>
        <taxon>Flavobacteriales</taxon>
        <taxon>Flavobacteriaceae</taxon>
        <taxon>Aequorivita</taxon>
    </lineage>
</organism>
<proteinExistence type="predicted"/>
<accession>A0ABS5S7I6</accession>
<dbReference type="EMBL" id="JAHCTB010000004">
    <property type="protein sequence ID" value="MBT0608384.1"/>
    <property type="molecule type" value="Genomic_DNA"/>
</dbReference>
<evidence type="ECO:0008006" key="3">
    <source>
        <dbReference type="Google" id="ProtNLM"/>
    </source>
</evidence>
<name>A0ABS5S7I6_9FLAO</name>
<gene>
    <name evidence="1" type="ORF">KIV10_09340</name>
</gene>
<reference evidence="1 2" key="1">
    <citation type="submission" date="2021-05" db="EMBL/GenBank/DDBJ databases">
        <title>Aequorivita echinoideorum JCM 30378 genome.</title>
        <authorList>
            <person name="Zhang H."/>
            <person name="Li C."/>
        </authorList>
    </citation>
    <scope>NUCLEOTIDE SEQUENCE [LARGE SCALE GENOMIC DNA]</scope>
    <source>
        <strain evidence="1 2">JCM30378</strain>
    </source>
</reference>
<sequence>MMQTAIGQTVDDDLLYIKKRMDSISQFSAQLRLDLDVPFIQMPTKNASVTYKKGEEMAFSSEDFVMLPKRGLDFSLNEIFKYPFITVNRGTEVLNGKKVKVLKIIPDDAKSSLALATLYLDVKNKRILASNIISKKDGSYDLQMKYKTVQDILPSHVEVSFAIEKLKIPLNFMGSDTKIDRKQLRDAEVKTGKILMAISEYKIVK</sequence>
<keyword evidence="2" id="KW-1185">Reference proteome</keyword>
<dbReference type="Proteomes" id="UP001297092">
    <property type="component" value="Unassembled WGS sequence"/>
</dbReference>
<evidence type="ECO:0000313" key="2">
    <source>
        <dbReference type="Proteomes" id="UP001297092"/>
    </source>
</evidence>